<dbReference type="PANTHER" id="PTHR12110">
    <property type="entry name" value="HYDROXYPYRUVATE ISOMERASE"/>
    <property type="match status" value="1"/>
</dbReference>
<dbReference type="Proteomes" id="UP000184442">
    <property type="component" value="Unassembled WGS sequence"/>
</dbReference>
<dbReference type="RefSeq" id="WP_073024528.1">
    <property type="nucleotide sequence ID" value="NZ_FQZS01000005.1"/>
</dbReference>
<dbReference type="InterPro" id="IPR050312">
    <property type="entry name" value="IolE/XylAMocC-like"/>
</dbReference>
<dbReference type="OrthoDB" id="9786584at2"/>
<evidence type="ECO:0000313" key="3">
    <source>
        <dbReference type="Proteomes" id="UP000184442"/>
    </source>
</evidence>
<dbReference type="AlphaFoldDB" id="A0A1M6C9U4"/>
<keyword evidence="2" id="KW-0413">Isomerase</keyword>
<dbReference type="Gene3D" id="3.20.20.150">
    <property type="entry name" value="Divalent-metal-dependent TIM barrel enzymes"/>
    <property type="match status" value="1"/>
</dbReference>
<dbReference type="Pfam" id="PF01261">
    <property type="entry name" value="AP_endonuc_2"/>
    <property type="match status" value="1"/>
</dbReference>
<dbReference type="InterPro" id="IPR036237">
    <property type="entry name" value="Xyl_isomerase-like_sf"/>
</dbReference>
<protein>
    <submittedName>
        <fullName evidence="2">Sugar phosphate isomerase/epimerase</fullName>
    </submittedName>
</protein>
<organism evidence="2 3">
    <name type="scientific">Lutispora thermophila DSM 19022</name>
    <dbReference type="NCBI Taxonomy" id="1122184"/>
    <lineage>
        <taxon>Bacteria</taxon>
        <taxon>Bacillati</taxon>
        <taxon>Bacillota</taxon>
        <taxon>Clostridia</taxon>
        <taxon>Lutisporales</taxon>
        <taxon>Lutisporaceae</taxon>
        <taxon>Lutispora</taxon>
    </lineage>
</organism>
<proteinExistence type="predicted"/>
<dbReference type="EMBL" id="FQZS01000005">
    <property type="protein sequence ID" value="SHI57551.1"/>
    <property type="molecule type" value="Genomic_DNA"/>
</dbReference>
<dbReference type="GO" id="GO:0016853">
    <property type="term" value="F:isomerase activity"/>
    <property type="evidence" value="ECO:0007669"/>
    <property type="project" value="UniProtKB-KW"/>
</dbReference>
<dbReference type="SUPFAM" id="SSF51658">
    <property type="entry name" value="Xylose isomerase-like"/>
    <property type="match status" value="1"/>
</dbReference>
<name>A0A1M6C9U4_9FIRM</name>
<sequence>MARKFSLAYLTIPGTNPVDQIKIAAEAGYDFVSLRPIPMHLPNEPLFQFDQNKDLFNNIKKALSDNNIKLMDIELARVREDLKVEDFESAFAAAADLGATDVLSSIWTKDKNFYYREFEKICDLADKYSLKVNLEFVTFAGVTNLDEALDVLNTVNRPNAYLMVDTLHAHRSRVSADDLAKVDRSKFGFIHLCDGPGAIPALDDPSMTGVAREGRLYPGEGEIDLKGMLLAMPQNPISIELPNSKEMTARGAAGHAAQCLVKAKKYFAENGIE</sequence>
<accession>A0A1M6C9U4</accession>
<gene>
    <name evidence="2" type="ORF">SAMN02745176_00662</name>
</gene>
<dbReference type="InterPro" id="IPR013022">
    <property type="entry name" value="Xyl_isomerase-like_TIM-brl"/>
</dbReference>
<feature type="domain" description="Xylose isomerase-like TIM barrel" evidence="1">
    <location>
        <begin position="22"/>
        <end position="260"/>
    </location>
</feature>
<keyword evidence="3" id="KW-1185">Reference proteome</keyword>
<dbReference type="STRING" id="1122184.SAMN02745176_00662"/>
<dbReference type="PANTHER" id="PTHR12110:SF48">
    <property type="entry name" value="BLL3656 PROTEIN"/>
    <property type="match status" value="1"/>
</dbReference>
<reference evidence="2 3" key="1">
    <citation type="submission" date="2016-11" db="EMBL/GenBank/DDBJ databases">
        <authorList>
            <person name="Jaros S."/>
            <person name="Januszkiewicz K."/>
            <person name="Wedrychowicz H."/>
        </authorList>
    </citation>
    <scope>NUCLEOTIDE SEQUENCE [LARGE SCALE GENOMIC DNA]</scope>
    <source>
        <strain evidence="2 3">DSM 19022</strain>
    </source>
</reference>
<evidence type="ECO:0000259" key="1">
    <source>
        <dbReference type="Pfam" id="PF01261"/>
    </source>
</evidence>
<evidence type="ECO:0000313" key="2">
    <source>
        <dbReference type="EMBL" id="SHI57551.1"/>
    </source>
</evidence>